<keyword evidence="3" id="KW-1185">Reference proteome</keyword>
<gene>
    <name evidence="2" type="ORF">OG442_06140</name>
</gene>
<sequence>MTGMESAPTTFLDTPRLRLRDCVEADLGRLLALDNDPGVKRFIDGGVPAVAETFRDEALPRLLGRGFWAAEERGTGEWLGWFELRPVDGTGWRVVELGYRLHRAAWGRGYATEGARALVRKAFTELGTERVTANTMTVNVGSRRVLEKAGLAFVRTYFENWPEVIEGSEEGDVEYALTREEWRRTATIS</sequence>
<dbReference type="Pfam" id="PF13302">
    <property type="entry name" value="Acetyltransf_3"/>
    <property type="match status" value="1"/>
</dbReference>
<dbReference type="SUPFAM" id="SSF55729">
    <property type="entry name" value="Acyl-CoA N-acyltransferases (Nat)"/>
    <property type="match status" value="1"/>
</dbReference>
<accession>A0ABZ1ZY49</accession>
<dbReference type="InterPro" id="IPR000182">
    <property type="entry name" value="GNAT_dom"/>
</dbReference>
<organism evidence="2 3">
    <name type="scientific">Streptomyces niveus</name>
    <name type="common">Streptomyces spheroides</name>
    <dbReference type="NCBI Taxonomy" id="193462"/>
    <lineage>
        <taxon>Bacteria</taxon>
        <taxon>Bacillati</taxon>
        <taxon>Actinomycetota</taxon>
        <taxon>Actinomycetes</taxon>
        <taxon>Kitasatosporales</taxon>
        <taxon>Streptomycetaceae</taxon>
        <taxon>Streptomyces</taxon>
    </lineage>
</organism>
<evidence type="ECO:0000313" key="3">
    <source>
        <dbReference type="Proteomes" id="UP001432209"/>
    </source>
</evidence>
<dbReference type="InterPro" id="IPR051531">
    <property type="entry name" value="N-acetyltransferase"/>
</dbReference>
<feature type="domain" description="N-acetyltransferase" evidence="1">
    <location>
        <begin position="17"/>
        <end position="180"/>
    </location>
</feature>
<dbReference type="Gene3D" id="3.40.630.30">
    <property type="match status" value="1"/>
</dbReference>
<dbReference type="PANTHER" id="PTHR43792:SF1">
    <property type="entry name" value="N-ACETYLTRANSFERASE DOMAIN-CONTAINING PROTEIN"/>
    <property type="match status" value="1"/>
</dbReference>
<dbReference type="PANTHER" id="PTHR43792">
    <property type="entry name" value="GNAT FAMILY, PUTATIVE (AFU_ORTHOLOGUE AFUA_3G00765)-RELATED-RELATED"/>
    <property type="match status" value="1"/>
</dbReference>
<evidence type="ECO:0000313" key="2">
    <source>
        <dbReference type="EMBL" id="WUX51156.1"/>
    </source>
</evidence>
<dbReference type="PROSITE" id="PS51186">
    <property type="entry name" value="GNAT"/>
    <property type="match status" value="1"/>
</dbReference>
<name>A0ABZ1ZY49_STRNV</name>
<evidence type="ECO:0000259" key="1">
    <source>
        <dbReference type="PROSITE" id="PS51186"/>
    </source>
</evidence>
<protein>
    <submittedName>
        <fullName evidence="2">GNAT family N-acetyltransferase</fullName>
    </submittedName>
</protein>
<dbReference type="InterPro" id="IPR016181">
    <property type="entry name" value="Acyl_CoA_acyltransferase"/>
</dbReference>
<proteinExistence type="predicted"/>
<dbReference type="EMBL" id="CP109495">
    <property type="protein sequence ID" value="WUX51156.1"/>
    <property type="molecule type" value="Genomic_DNA"/>
</dbReference>
<reference evidence="2" key="1">
    <citation type="submission" date="2022-10" db="EMBL/GenBank/DDBJ databases">
        <title>The complete genomes of actinobacterial strains from the NBC collection.</title>
        <authorList>
            <person name="Joergensen T.S."/>
            <person name="Alvarez Arevalo M."/>
            <person name="Sterndorff E.B."/>
            <person name="Faurdal D."/>
            <person name="Vuksanovic O."/>
            <person name="Mourched A.-S."/>
            <person name="Charusanti P."/>
            <person name="Shaw S."/>
            <person name="Blin K."/>
            <person name="Weber T."/>
        </authorList>
    </citation>
    <scope>NUCLEOTIDE SEQUENCE</scope>
    <source>
        <strain evidence="2">NBC_01432</strain>
    </source>
</reference>
<dbReference type="Proteomes" id="UP001432209">
    <property type="component" value="Chromosome"/>
</dbReference>